<dbReference type="Pfam" id="PF02416">
    <property type="entry name" value="TatA_B_E"/>
    <property type="match status" value="1"/>
</dbReference>
<organism evidence="8 9">
    <name type="scientific">Candidatus Portnoybacteria bacterium CG06_land_8_20_14_3_00_39_12</name>
    <dbReference type="NCBI Taxonomy" id="1974809"/>
    <lineage>
        <taxon>Bacteria</taxon>
        <taxon>Candidatus Portnoyibacteriota</taxon>
    </lineage>
</organism>
<reference evidence="9" key="1">
    <citation type="submission" date="2017-09" db="EMBL/GenBank/DDBJ databases">
        <title>Depth-based differentiation of microbial function through sediment-hosted aquifers and enrichment of novel symbionts in the deep terrestrial subsurface.</title>
        <authorList>
            <person name="Probst A.J."/>
            <person name="Ladd B."/>
            <person name="Jarett J.K."/>
            <person name="Geller-Mcgrath D.E."/>
            <person name="Sieber C.M.K."/>
            <person name="Emerson J.B."/>
            <person name="Anantharaman K."/>
            <person name="Thomas B.C."/>
            <person name="Malmstrom R."/>
            <person name="Stieglmeier M."/>
            <person name="Klingl A."/>
            <person name="Woyke T."/>
            <person name="Ryan C.M."/>
            <person name="Banfield J.F."/>
        </authorList>
    </citation>
    <scope>NUCLEOTIDE SEQUENCE [LARGE SCALE GENOMIC DNA]</scope>
</reference>
<evidence type="ECO:0000256" key="4">
    <source>
        <dbReference type="ARBA" id="ARBA00022927"/>
    </source>
</evidence>
<dbReference type="InterPro" id="IPR003369">
    <property type="entry name" value="TatA/B/E"/>
</dbReference>
<keyword evidence="4" id="KW-0653">Protein transport</keyword>
<dbReference type="GO" id="GO:0016020">
    <property type="term" value="C:membrane"/>
    <property type="evidence" value="ECO:0007669"/>
    <property type="project" value="UniProtKB-ARBA"/>
</dbReference>
<sequence>MIGITELIIILVVAGTIFFGGKRIGELGRALGKFTGEFKKGKIESEKEIEAMKKEIEEIKK</sequence>
<accession>A0A2M7AWZ7</accession>
<dbReference type="PANTHER" id="PTHR42982">
    <property type="entry name" value="SEC-INDEPENDENT PROTEIN TRANSLOCASE PROTEIN TATA"/>
    <property type="match status" value="1"/>
</dbReference>
<evidence type="ECO:0000256" key="1">
    <source>
        <dbReference type="ARBA" id="ARBA00004167"/>
    </source>
</evidence>
<dbReference type="EMBL" id="PEVY01000049">
    <property type="protein sequence ID" value="PIU75158.1"/>
    <property type="molecule type" value="Genomic_DNA"/>
</dbReference>
<dbReference type="GO" id="GO:0015031">
    <property type="term" value="P:protein transport"/>
    <property type="evidence" value="ECO:0007669"/>
    <property type="project" value="UniProtKB-KW"/>
</dbReference>
<dbReference type="Gene3D" id="1.20.5.3310">
    <property type="match status" value="1"/>
</dbReference>
<keyword evidence="2" id="KW-0813">Transport</keyword>
<comment type="caution">
    <text evidence="8">The sequence shown here is derived from an EMBL/GenBank/DDBJ whole genome shotgun (WGS) entry which is preliminary data.</text>
</comment>
<keyword evidence="6" id="KW-0811">Translocation</keyword>
<evidence type="ECO:0000256" key="5">
    <source>
        <dbReference type="ARBA" id="ARBA00022989"/>
    </source>
</evidence>
<evidence type="ECO:0000256" key="3">
    <source>
        <dbReference type="ARBA" id="ARBA00022692"/>
    </source>
</evidence>
<keyword evidence="3" id="KW-0812">Transmembrane</keyword>
<evidence type="ECO:0000313" key="8">
    <source>
        <dbReference type="EMBL" id="PIU75158.1"/>
    </source>
</evidence>
<protein>
    <submittedName>
        <fullName evidence="8">Translocase</fullName>
    </submittedName>
</protein>
<name>A0A2M7AWZ7_9BACT</name>
<dbReference type="AlphaFoldDB" id="A0A2M7AWZ7"/>
<evidence type="ECO:0000313" key="9">
    <source>
        <dbReference type="Proteomes" id="UP000228775"/>
    </source>
</evidence>
<proteinExistence type="predicted"/>
<dbReference type="PANTHER" id="PTHR42982:SF1">
    <property type="entry name" value="SEC-INDEPENDENT PROTEIN TRANSLOCASE PROTEIN TATA"/>
    <property type="match status" value="1"/>
</dbReference>
<keyword evidence="7" id="KW-0472">Membrane</keyword>
<keyword evidence="5" id="KW-1133">Transmembrane helix</keyword>
<gene>
    <name evidence="8" type="ORF">COS76_02320</name>
</gene>
<evidence type="ECO:0000256" key="7">
    <source>
        <dbReference type="ARBA" id="ARBA00023136"/>
    </source>
</evidence>
<dbReference type="Proteomes" id="UP000228775">
    <property type="component" value="Unassembled WGS sequence"/>
</dbReference>
<evidence type="ECO:0000256" key="2">
    <source>
        <dbReference type="ARBA" id="ARBA00022448"/>
    </source>
</evidence>
<comment type="subcellular location">
    <subcellularLocation>
        <location evidence="1">Membrane</location>
        <topology evidence="1">Single-pass membrane protein</topology>
    </subcellularLocation>
</comment>
<evidence type="ECO:0000256" key="6">
    <source>
        <dbReference type="ARBA" id="ARBA00023010"/>
    </source>
</evidence>